<feature type="domain" description="RNase H type-1" evidence="1">
    <location>
        <begin position="10"/>
        <end position="122"/>
    </location>
</feature>
<organism evidence="2 3">
    <name type="scientific">Hibiscus syriacus</name>
    <name type="common">Rose of Sharon</name>
    <dbReference type="NCBI Taxonomy" id="106335"/>
    <lineage>
        <taxon>Eukaryota</taxon>
        <taxon>Viridiplantae</taxon>
        <taxon>Streptophyta</taxon>
        <taxon>Embryophyta</taxon>
        <taxon>Tracheophyta</taxon>
        <taxon>Spermatophyta</taxon>
        <taxon>Magnoliopsida</taxon>
        <taxon>eudicotyledons</taxon>
        <taxon>Gunneridae</taxon>
        <taxon>Pentapetalae</taxon>
        <taxon>rosids</taxon>
        <taxon>malvids</taxon>
        <taxon>Malvales</taxon>
        <taxon>Malvaceae</taxon>
        <taxon>Malvoideae</taxon>
        <taxon>Hibiscus</taxon>
    </lineage>
</organism>
<gene>
    <name evidence="2" type="ORF">F3Y22_tig00110646pilonHSYRG00065</name>
</gene>
<dbReference type="GO" id="GO:0003676">
    <property type="term" value="F:nucleic acid binding"/>
    <property type="evidence" value="ECO:0007669"/>
    <property type="project" value="InterPro"/>
</dbReference>
<dbReference type="PANTHER" id="PTHR47723">
    <property type="entry name" value="OS05G0353850 PROTEIN"/>
    <property type="match status" value="1"/>
</dbReference>
<dbReference type="InterPro" id="IPR002156">
    <property type="entry name" value="RNaseH_domain"/>
</dbReference>
<dbReference type="EMBL" id="VEPZ02001059">
    <property type="protein sequence ID" value="KAE8696779.1"/>
    <property type="molecule type" value="Genomic_DNA"/>
</dbReference>
<dbReference type="Proteomes" id="UP000436088">
    <property type="component" value="Unassembled WGS sequence"/>
</dbReference>
<reference evidence="2" key="1">
    <citation type="submission" date="2019-09" db="EMBL/GenBank/DDBJ databases">
        <title>Draft genome information of white flower Hibiscus syriacus.</title>
        <authorList>
            <person name="Kim Y.-M."/>
        </authorList>
    </citation>
    <scope>NUCLEOTIDE SEQUENCE [LARGE SCALE GENOMIC DNA]</scope>
    <source>
        <strain evidence="2">YM2019G1</strain>
    </source>
</reference>
<name>A0A6A3A0E0_HIBSY</name>
<keyword evidence="3" id="KW-1185">Reference proteome</keyword>
<comment type="caution">
    <text evidence="2">The sequence shown here is derived from an EMBL/GenBank/DDBJ whole genome shotgun (WGS) entry which is preliminary data.</text>
</comment>
<dbReference type="GO" id="GO:0004523">
    <property type="term" value="F:RNA-DNA hybrid ribonuclease activity"/>
    <property type="evidence" value="ECO:0007669"/>
    <property type="project" value="InterPro"/>
</dbReference>
<accession>A0A6A3A0E0</accession>
<dbReference type="Pfam" id="PF13456">
    <property type="entry name" value="RVT_3"/>
    <property type="match status" value="1"/>
</dbReference>
<protein>
    <recommendedName>
        <fullName evidence="1">RNase H type-1 domain-containing protein</fullName>
    </recommendedName>
</protein>
<dbReference type="InterPro" id="IPR053151">
    <property type="entry name" value="RNase_H-like"/>
</dbReference>
<evidence type="ECO:0000259" key="1">
    <source>
        <dbReference type="Pfam" id="PF13456"/>
    </source>
</evidence>
<evidence type="ECO:0000313" key="3">
    <source>
        <dbReference type="Proteomes" id="UP000436088"/>
    </source>
</evidence>
<sequence length="137" mass="15070">MLMVQYQPPAKASAGVLARDNLGIVVAGHAISLSGCGDAAVIEASALTIGIRLASSLQYPRVVVESDSLNLVKKLLHRRIDLSVALFHLEEAYQLLDSHTHVSVVYDRRTENQVAHALAHYASTSDYLLYFDYEYPD</sequence>
<dbReference type="InterPro" id="IPR044730">
    <property type="entry name" value="RNase_H-like_dom_plant"/>
</dbReference>
<dbReference type="SUPFAM" id="SSF53098">
    <property type="entry name" value="Ribonuclease H-like"/>
    <property type="match status" value="1"/>
</dbReference>
<dbReference type="Gene3D" id="3.30.420.10">
    <property type="entry name" value="Ribonuclease H-like superfamily/Ribonuclease H"/>
    <property type="match status" value="1"/>
</dbReference>
<proteinExistence type="predicted"/>
<evidence type="ECO:0000313" key="2">
    <source>
        <dbReference type="EMBL" id="KAE8696779.1"/>
    </source>
</evidence>
<dbReference type="InterPro" id="IPR012337">
    <property type="entry name" value="RNaseH-like_sf"/>
</dbReference>
<dbReference type="AlphaFoldDB" id="A0A6A3A0E0"/>
<dbReference type="PANTHER" id="PTHR47723:SF19">
    <property type="entry name" value="POLYNUCLEOTIDYL TRANSFERASE, RIBONUCLEASE H-LIKE SUPERFAMILY PROTEIN"/>
    <property type="match status" value="1"/>
</dbReference>
<dbReference type="InterPro" id="IPR036397">
    <property type="entry name" value="RNaseH_sf"/>
</dbReference>
<dbReference type="CDD" id="cd06222">
    <property type="entry name" value="RNase_H_like"/>
    <property type="match status" value="1"/>
</dbReference>